<sequence length="41" mass="4605">MLKDEASKDTAKGEHVADSAEPKLEHLAQDDDKLTPEEKRQ</sequence>
<keyword evidence="3" id="KW-1185">Reference proteome</keyword>
<evidence type="ECO:0000256" key="1">
    <source>
        <dbReference type="SAM" id="MobiDB-lite"/>
    </source>
</evidence>
<organism evidence="2 3">
    <name type="scientific">Meloidogyne graminicola</name>
    <dbReference type="NCBI Taxonomy" id="189291"/>
    <lineage>
        <taxon>Eukaryota</taxon>
        <taxon>Metazoa</taxon>
        <taxon>Ecdysozoa</taxon>
        <taxon>Nematoda</taxon>
        <taxon>Chromadorea</taxon>
        <taxon>Rhabditida</taxon>
        <taxon>Tylenchina</taxon>
        <taxon>Tylenchomorpha</taxon>
        <taxon>Tylenchoidea</taxon>
        <taxon>Meloidogynidae</taxon>
        <taxon>Meloidogyninae</taxon>
        <taxon>Meloidogyne</taxon>
    </lineage>
</organism>
<dbReference type="EMBL" id="JABEBT010000055">
    <property type="protein sequence ID" value="KAF7634578.1"/>
    <property type="molecule type" value="Genomic_DNA"/>
</dbReference>
<feature type="region of interest" description="Disordered" evidence="1">
    <location>
        <begin position="1"/>
        <end position="41"/>
    </location>
</feature>
<protein>
    <submittedName>
        <fullName evidence="2">Uncharacterized protein</fullName>
    </submittedName>
</protein>
<evidence type="ECO:0000313" key="2">
    <source>
        <dbReference type="EMBL" id="KAF7634578.1"/>
    </source>
</evidence>
<feature type="non-terminal residue" evidence="2">
    <location>
        <position position="1"/>
    </location>
</feature>
<reference evidence="2" key="1">
    <citation type="journal article" date="2020" name="Ecol. Evol.">
        <title>Genome structure and content of the rice root-knot nematode (Meloidogyne graminicola).</title>
        <authorList>
            <person name="Phan N.T."/>
            <person name="Danchin E.G.J."/>
            <person name="Klopp C."/>
            <person name="Perfus-Barbeoch L."/>
            <person name="Kozlowski D.K."/>
            <person name="Koutsovoulos G.D."/>
            <person name="Lopez-Roques C."/>
            <person name="Bouchez O."/>
            <person name="Zahm M."/>
            <person name="Besnard G."/>
            <person name="Bellafiore S."/>
        </authorList>
    </citation>
    <scope>NUCLEOTIDE SEQUENCE</scope>
    <source>
        <strain evidence="2">VN-18</strain>
    </source>
</reference>
<evidence type="ECO:0000313" key="3">
    <source>
        <dbReference type="Proteomes" id="UP000605970"/>
    </source>
</evidence>
<comment type="caution">
    <text evidence="2">The sequence shown here is derived from an EMBL/GenBank/DDBJ whole genome shotgun (WGS) entry which is preliminary data.</text>
</comment>
<proteinExistence type="predicted"/>
<gene>
    <name evidence="2" type="ORF">Mgra_00006027</name>
</gene>
<accession>A0A8S9ZN27</accession>
<dbReference type="Proteomes" id="UP000605970">
    <property type="component" value="Unassembled WGS sequence"/>
</dbReference>
<name>A0A8S9ZN27_9BILA</name>
<dbReference type="AlphaFoldDB" id="A0A8S9ZN27"/>